<feature type="non-terminal residue" evidence="1">
    <location>
        <position position="1"/>
    </location>
</feature>
<dbReference type="AlphaFoldDB" id="S4Q024"/>
<evidence type="ECO:0000313" key="1">
    <source>
        <dbReference type="EMBL" id="JAA92027.1"/>
    </source>
</evidence>
<accession>S4Q024</accession>
<organism evidence="1">
    <name type="scientific">Pararge aegeria</name>
    <name type="common">speckled wood butterfly</name>
    <dbReference type="NCBI Taxonomy" id="116150"/>
    <lineage>
        <taxon>Eukaryota</taxon>
        <taxon>Metazoa</taxon>
        <taxon>Ecdysozoa</taxon>
        <taxon>Arthropoda</taxon>
        <taxon>Hexapoda</taxon>
        <taxon>Insecta</taxon>
        <taxon>Pterygota</taxon>
        <taxon>Neoptera</taxon>
        <taxon>Endopterygota</taxon>
        <taxon>Lepidoptera</taxon>
        <taxon>Glossata</taxon>
        <taxon>Ditrysia</taxon>
        <taxon>Papilionoidea</taxon>
        <taxon>Nymphalidae</taxon>
        <taxon>Satyrinae</taxon>
        <taxon>Satyrini</taxon>
        <taxon>Parargina</taxon>
        <taxon>Pararge</taxon>
    </lineage>
</organism>
<name>S4Q024_9NEOP</name>
<protein>
    <submittedName>
        <fullName evidence="1">Smg5</fullName>
    </submittedName>
</protein>
<reference evidence="1" key="1">
    <citation type="journal article" date="2013" name="BMC Genomics">
        <title>Unscrambling butterfly oogenesis.</title>
        <authorList>
            <person name="Carter J.M."/>
            <person name="Baker S.C."/>
            <person name="Pink R."/>
            <person name="Carter D.R."/>
            <person name="Collins A."/>
            <person name="Tomlin J."/>
            <person name="Gibbs M."/>
            <person name="Breuker C.J."/>
        </authorList>
    </citation>
    <scope>NUCLEOTIDE SEQUENCE</scope>
    <source>
        <tissue evidence="1">Ovary</tissue>
    </source>
</reference>
<dbReference type="EMBL" id="GAIX01000533">
    <property type="protein sequence ID" value="JAA92027.1"/>
    <property type="molecule type" value="Transcribed_RNA"/>
</dbReference>
<reference evidence="1" key="2">
    <citation type="submission" date="2013-05" db="EMBL/GenBank/DDBJ databases">
        <authorList>
            <person name="Carter J.-M."/>
            <person name="Baker S.C."/>
            <person name="Pink R."/>
            <person name="Carter D.R.F."/>
            <person name="Collins A."/>
            <person name="Tomlin J."/>
            <person name="Gibbs M."/>
            <person name="Breuker C.J."/>
        </authorList>
    </citation>
    <scope>NUCLEOTIDE SEQUENCE</scope>
    <source>
        <tissue evidence="1">Ovary</tissue>
    </source>
</reference>
<dbReference type="Gene3D" id="3.40.50.1010">
    <property type="entry name" value="5'-nuclease"/>
    <property type="match status" value="1"/>
</dbReference>
<proteinExistence type="predicted"/>
<sequence>CPKKAPPHILNYIQILEFCYHFMSDEKPQGGNGDPDSSIHGKSSSLLVLLVGNEPGQSEKQYKEFSVMGAAHSAGIAVEYVDDFYTRWRQSAKNGKKR</sequence>